<dbReference type="InterPro" id="IPR045254">
    <property type="entry name" value="Nit1/2_C-N_Hydrolase"/>
</dbReference>
<dbReference type="AlphaFoldDB" id="W6MII1"/>
<dbReference type="Proteomes" id="UP000019384">
    <property type="component" value="Unassembled WGS sequence"/>
</dbReference>
<dbReference type="OrthoDB" id="10250282at2759"/>
<dbReference type="GO" id="GO:0006107">
    <property type="term" value="P:oxaloacetate metabolic process"/>
    <property type="evidence" value="ECO:0007669"/>
    <property type="project" value="TreeGrafter"/>
</dbReference>
<dbReference type="Gene3D" id="3.60.110.10">
    <property type="entry name" value="Carbon-nitrogen hydrolase"/>
    <property type="match status" value="1"/>
</dbReference>
<dbReference type="PANTHER" id="PTHR23088">
    <property type="entry name" value="NITRILASE-RELATED"/>
    <property type="match status" value="1"/>
</dbReference>
<reference evidence="3" key="1">
    <citation type="submission" date="2013-12" db="EMBL/GenBank/DDBJ databases">
        <authorList>
            <person name="Genoscope - CEA"/>
        </authorList>
    </citation>
    <scope>NUCLEOTIDE SEQUENCE</scope>
    <source>
        <strain evidence="3">CBS 1993</strain>
    </source>
</reference>
<organism evidence="3 4">
    <name type="scientific">Kuraishia capsulata CBS 1993</name>
    <dbReference type="NCBI Taxonomy" id="1382522"/>
    <lineage>
        <taxon>Eukaryota</taxon>
        <taxon>Fungi</taxon>
        <taxon>Dikarya</taxon>
        <taxon>Ascomycota</taxon>
        <taxon>Saccharomycotina</taxon>
        <taxon>Pichiomycetes</taxon>
        <taxon>Pichiales</taxon>
        <taxon>Pichiaceae</taxon>
        <taxon>Kuraishia</taxon>
    </lineage>
</organism>
<dbReference type="GO" id="GO:0050152">
    <property type="term" value="F:omega-amidase activity"/>
    <property type="evidence" value="ECO:0007669"/>
    <property type="project" value="TreeGrafter"/>
</dbReference>
<dbReference type="GO" id="GO:0005739">
    <property type="term" value="C:mitochondrion"/>
    <property type="evidence" value="ECO:0007669"/>
    <property type="project" value="TreeGrafter"/>
</dbReference>
<dbReference type="GeneID" id="34519112"/>
<sequence>MSVLSKPLKIALLQLSAGANKQANLSKVREYIAKAIKENSSLDLIMLPECFNSPYSVSEFPKYAENIPNGETTKFLSDIAKEYGILVIGGSYPERGQDDKIYNTSVSFNRQGEIIAKHRKAHLFDIDIPGGITFKESISLTGGDKATVFSLPDFGAIGLGICYDIRFPELAAIAARPPQNSFAMFYPGAFNTTTGPLHWHLLARARAVDNQVFVILCSPSRDITSGYHAYGHSLVVDPMGNIIAEAGEADEIVYAELDPELITKARAGIPVTIQRRFEIYDDVAKDAKISDI</sequence>
<evidence type="ECO:0000313" key="3">
    <source>
        <dbReference type="EMBL" id="CDK25713.1"/>
    </source>
</evidence>
<reference evidence="3" key="2">
    <citation type="submission" date="2014-02" db="EMBL/GenBank/DDBJ databases">
        <title>Complete DNA sequence of /Kuraishia capsulata/ illustrates novel genomic features among budding yeasts (/Saccharomycotina/).</title>
        <authorList>
            <person name="Morales L."/>
            <person name="Noel B."/>
            <person name="Porcel B."/>
            <person name="Marcet-Houben M."/>
            <person name="Hullo M-F."/>
            <person name="Sacerdot C."/>
            <person name="Tekaia F."/>
            <person name="Leh-Louis V."/>
            <person name="Despons L."/>
            <person name="Khanna V."/>
            <person name="Aury J-M."/>
            <person name="Barbe V."/>
            <person name="Couloux A."/>
            <person name="Labadie K."/>
            <person name="Pelletier E."/>
            <person name="Souciet J-L."/>
            <person name="Boekhout T."/>
            <person name="Gabaldon T."/>
            <person name="Wincker P."/>
            <person name="Dujon B."/>
        </authorList>
    </citation>
    <scope>NUCLEOTIDE SEQUENCE</scope>
    <source>
        <strain evidence="3">CBS 1993</strain>
    </source>
</reference>
<dbReference type="Pfam" id="PF00795">
    <property type="entry name" value="CN_hydrolase"/>
    <property type="match status" value="1"/>
</dbReference>
<dbReference type="SUPFAM" id="SSF56317">
    <property type="entry name" value="Carbon-nitrogen hydrolase"/>
    <property type="match status" value="1"/>
</dbReference>
<evidence type="ECO:0000259" key="2">
    <source>
        <dbReference type="PROSITE" id="PS50263"/>
    </source>
</evidence>
<dbReference type="RefSeq" id="XP_022457724.1">
    <property type="nucleotide sequence ID" value="XM_022603888.1"/>
</dbReference>
<dbReference type="InterPro" id="IPR003010">
    <property type="entry name" value="C-N_Hydrolase"/>
</dbReference>
<protein>
    <recommendedName>
        <fullName evidence="2">CN hydrolase domain-containing protein</fullName>
    </recommendedName>
</protein>
<dbReference type="PROSITE" id="PS50263">
    <property type="entry name" value="CN_HYDROLASE"/>
    <property type="match status" value="1"/>
</dbReference>
<dbReference type="CDD" id="cd07572">
    <property type="entry name" value="nit"/>
    <property type="match status" value="1"/>
</dbReference>
<evidence type="ECO:0000256" key="1">
    <source>
        <dbReference type="ARBA" id="ARBA00022801"/>
    </source>
</evidence>
<dbReference type="GO" id="GO:0006541">
    <property type="term" value="P:glutamine metabolic process"/>
    <property type="evidence" value="ECO:0007669"/>
    <property type="project" value="TreeGrafter"/>
</dbReference>
<dbReference type="HOGENOM" id="CLU_030130_1_0_1"/>
<name>W6MII1_9ASCO</name>
<dbReference type="InterPro" id="IPR036526">
    <property type="entry name" value="C-N_Hydrolase_sf"/>
</dbReference>
<dbReference type="EMBL" id="HG793126">
    <property type="protein sequence ID" value="CDK25713.1"/>
    <property type="molecule type" value="Genomic_DNA"/>
</dbReference>
<feature type="domain" description="CN hydrolase" evidence="2">
    <location>
        <begin position="8"/>
        <end position="259"/>
    </location>
</feature>
<proteinExistence type="predicted"/>
<keyword evidence="4" id="KW-1185">Reference proteome</keyword>
<accession>W6MII1</accession>
<dbReference type="STRING" id="1382522.W6MII1"/>
<dbReference type="GO" id="GO:0006528">
    <property type="term" value="P:asparagine metabolic process"/>
    <property type="evidence" value="ECO:0007669"/>
    <property type="project" value="TreeGrafter"/>
</dbReference>
<keyword evidence="1" id="KW-0378">Hydrolase</keyword>
<gene>
    <name evidence="3" type="ORF">KUCA_T00001683001</name>
</gene>
<evidence type="ECO:0000313" key="4">
    <source>
        <dbReference type="Proteomes" id="UP000019384"/>
    </source>
</evidence>
<dbReference type="PANTHER" id="PTHR23088:SF30">
    <property type="entry name" value="OMEGA-AMIDASE NIT2"/>
    <property type="match status" value="1"/>
</dbReference>